<dbReference type="PROSITE" id="PS00730">
    <property type="entry name" value="AP_NUCLEASE_F2_2"/>
    <property type="match status" value="1"/>
</dbReference>
<dbReference type="HAMAP" id="MF_00152">
    <property type="entry name" value="Nfo"/>
    <property type="match status" value="1"/>
</dbReference>
<dbReference type="SUPFAM" id="SSF51658">
    <property type="entry name" value="Xylose isomerase-like"/>
    <property type="match status" value="1"/>
</dbReference>
<dbReference type="Proteomes" id="UP000184185">
    <property type="component" value="Unassembled WGS sequence"/>
</dbReference>
<feature type="binding site" evidence="7">
    <location>
        <position position="90"/>
    </location>
    <ligand>
        <name>Zn(2+)</name>
        <dbReference type="ChEBI" id="CHEBI:29105"/>
        <label>1</label>
    </ligand>
</feature>
<dbReference type="EC" id="3.1.21.2" evidence="7"/>
<keyword evidence="3 7" id="KW-0227">DNA damage</keyword>
<evidence type="ECO:0000256" key="1">
    <source>
        <dbReference type="ARBA" id="ARBA00005340"/>
    </source>
</evidence>
<feature type="binding site" evidence="7">
    <location>
        <position position="202"/>
    </location>
    <ligand>
        <name>Zn(2+)</name>
        <dbReference type="ChEBI" id="CHEBI:29105"/>
        <label>3</label>
    </ligand>
</feature>
<dbReference type="InterPro" id="IPR018246">
    <property type="entry name" value="AP_endonuc_F2_Zn_BS"/>
</dbReference>
<dbReference type="GO" id="GO:0006284">
    <property type="term" value="P:base-excision repair"/>
    <property type="evidence" value="ECO:0007669"/>
    <property type="project" value="TreeGrafter"/>
</dbReference>
<keyword evidence="2 7" id="KW-0479">Metal-binding</keyword>
<dbReference type="InterPro" id="IPR001719">
    <property type="entry name" value="AP_endonuc_2"/>
</dbReference>
<dbReference type="Pfam" id="PF01261">
    <property type="entry name" value="AP_endonuc_2"/>
    <property type="match status" value="1"/>
</dbReference>
<dbReference type="SMART" id="SM00518">
    <property type="entry name" value="AP2Ec"/>
    <property type="match status" value="1"/>
</dbReference>
<gene>
    <name evidence="7" type="primary">nfo</name>
    <name evidence="9" type="ORF">SAMN02745725_01150</name>
</gene>
<feature type="binding site" evidence="7">
    <location>
        <position position="247"/>
    </location>
    <ligand>
        <name>Zn(2+)</name>
        <dbReference type="ChEBI" id="CHEBI:29105"/>
        <label>3</label>
    </ligand>
</feature>
<dbReference type="InterPro" id="IPR036237">
    <property type="entry name" value="Xyl_isomerase-like_sf"/>
</dbReference>
<dbReference type="Gene3D" id="3.20.20.150">
    <property type="entry name" value="Divalent-metal-dependent TIM barrel enzymes"/>
    <property type="match status" value="1"/>
</dbReference>
<evidence type="ECO:0000256" key="6">
    <source>
        <dbReference type="ARBA" id="ARBA00023204"/>
    </source>
</evidence>
<dbReference type="InterPro" id="IPR013022">
    <property type="entry name" value="Xyl_isomerase-like_TIM-brl"/>
</dbReference>
<evidence type="ECO:0000256" key="2">
    <source>
        <dbReference type="ARBA" id="ARBA00022723"/>
    </source>
</evidence>
<keyword evidence="10" id="KW-1185">Reference proteome</keyword>
<evidence type="ECO:0000256" key="3">
    <source>
        <dbReference type="ARBA" id="ARBA00022763"/>
    </source>
</evidence>
<comment type="catalytic activity">
    <reaction evidence="7">
        <text>Endonucleolytic cleavage to 5'-phosphooligonucleotide end-products.</text>
        <dbReference type="EC" id="3.1.21.2"/>
    </reaction>
</comment>
<dbReference type="PROSITE" id="PS51432">
    <property type="entry name" value="AP_NUCLEASE_F2_4"/>
    <property type="match status" value="1"/>
</dbReference>
<dbReference type="FunFam" id="3.20.20.150:FF:000001">
    <property type="entry name" value="Probable endonuclease 4"/>
    <property type="match status" value="1"/>
</dbReference>
<evidence type="ECO:0000313" key="10">
    <source>
        <dbReference type="Proteomes" id="UP000184185"/>
    </source>
</evidence>
<evidence type="ECO:0000256" key="5">
    <source>
        <dbReference type="ARBA" id="ARBA00022833"/>
    </source>
</evidence>
<feature type="binding site" evidence="7">
    <location>
        <position position="234"/>
    </location>
    <ligand>
        <name>Zn(2+)</name>
        <dbReference type="ChEBI" id="CHEBI:29105"/>
        <label>2</label>
    </ligand>
</feature>
<evidence type="ECO:0000259" key="8">
    <source>
        <dbReference type="Pfam" id="PF01261"/>
    </source>
</evidence>
<dbReference type="CDD" id="cd00019">
    <property type="entry name" value="AP2Ec"/>
    <property type="match status" value="1"/>
</dbReference>
<dbReference type="GO" id="GO:0008270">
    <property type="term" value="F:zinc ion binding"/>
    <property type="evidence" value="ECO:0007669"/>
    <property type="project" value="UniProtKB-UniRule"/>
</dbReference>
<comment type="cofactor">
    <cofactor evidence="7">
        <name>Zn(2+)</name>
        <dbReference type="ChEBI" id="CHEBI:29105"/>
    </cofactor>
    <text evidence="7">Binds 3 Zn(2+) ions.</text>
</comment>
<feature type="binding site" evidence="7">
    <location>
        <position position="249"/>
    </location>
    <ligand>
        <name>Zn(2+)</name>
        <dbReference type="ChEBI" id="CHEBI:29105"/>
        <label>3</label>
    </ligand>
</feature>
<dbReference type="GO" id="GO:0008833">
    <property type="term" value="F:deoxyribonuclease IV (phage-T4-induced) activity"/>
    <property type="evidence" value="ECO:0007669"/>
    <property type="project" value="UniProtKB-UniRule"/>
</dbReference>
<feature type="binding site" evidence="7">
    <location>
        <position position="199"/>
    </location>
    <ligand>
        <name>Zn(2+)</name>
        <dbReference type="ChEBI" id="CHEBI:29105"/>
        <label>2</label>
    </ligand>
</feature>
<feature type="binding site" evidence="7">
    <location>
        <position position="165"/>
    </location>
    <ligand>
        <name>Zn(2+)</name>
        <dbReference type="ChEBI" id="CHEBI:29105"/>
        <label>1</label>
    </ligand>
</feature>
<dbReference type="EMBL" id="FQYQ01000005">
    <property type="protein sequence ID" value="SHI80141.1"/>
    <property type="molecule type" value="Genomic_DNA"/>
</dbReference>
<dbReference type="NCBIfam" id="TIGR00587">
    <property type="entry name" value="nfo"/>
    <property type="match status" value="1"/>
</dbReference>
<dbReference type="PROSITE" id="PS00731">
    <property type="entry name" value="AP_NUCLEASE_F2_3"/>
    <property type="match status" value="1"/>
</dbReference>
<feature type="binding site" evidence="7">
    <location>
        <position position="279"/>
    </location>
    <ligand>
        <name>Zn(2+)</name>
        <dbReference type="ChEBI" id="CHEBI:29105"/>
        <label>2</label>
    </ligand>
</feature>
<reference evidence="9 10" key="1">
    <citation type="submission" date="2016-11" db="EMBL/GenBank/DDBJ databases">
        <authorList>
            <person name="Jaros S."/>
            <person name="Januszkiewicz K."/>
            <person name="Wedrychowicz H."/>
        </authorList>
    </citation>
    <scope>NUCLEOTIDE SEQUENCE [LARGE SCALE GENOMIC DNA]</scope>
    <source>
        <strain evidence="9 10">DSM 14809</strain>
    </source>
</reference>
<name>A0A1M6E3W2_PSEXY</name>
<keyword evidence="4 7" id="KW-0378">Hydrolase</keyword>
<feature type="binding site" evidence="7">
    <location>
        <position position="130"/>
    </location>
    <ligand>
        <name>Zn(2+)</name>
        <dbReference type="ChEBI" id="CHEBI:29105"/>
        <label>1</label>
    </ligand>
</feature>
<organism evidence="9 10">
    <name type="scientific">Pseudobutyrivibrio xylanivorans DSM 14809</name>
    <dbReference type="NCBI Taxonomy" id="1123012"/>
    <lineage>
        <taxon>Bacteria</taxon>
        <taxon>Bacillati</taxon>
        <taxon>Bacillota</taxon>
        <taxon>Clostridia</taxon>
        <taxon>Lachnospirales</taxon>
        <taxon>Lachnospiraceae</taxon>
        <taxon>Pseudobutyrivibrio</taxon>
    </lineage>
</organism>
<keyword evidence="6 7" id="KW-0234">DNA repair</keyword>
<keyword evidence="5 7" id="KW-0862">Zinc</keyword>
<proteinExistence type="inferred from homology"/>
<dbReference type="GO" id="GO:0008081">
    <property type="term" value="F:phosphoric diester hydrolase activity"/>
    <property type="evidence" value="ECO:0007669"/>
    <property type="project" value="TreeGrafter"/>
</dbReference>
<comment type="function">
    <text evidence="7">Endonuclease IV plays a role in DNA repair. It cleaves phosphodiester bonds at apurinic or apyrimidinic (AP) sites, generating a 3'-hydroxyl group and a 5'-terminal sugar phosphate.</text>
</comment>
<dbReference type="GO" id="GO:0003677">
    <property type="term" value="F:DNA binding"/>
    <property type="evidence" value="ECO:0007669"/>
    <property type="project" value="InterPro"/>
</dbReference>
<evidence type="ECO:0000256" key="7">
    <source>
        <dbReference type="HAMAP-Rule" id="MF_00152"/>
    </source>
</evidence>
<feature type="binding site" evidence="7">
    <location>
        <position position="165"/>
    </location>
    <ligand>
        <name>Zn(2+)</name>
        <dbReference type="ChEBI" id="CHEBI:29105"/>
        <label>2</label>
    </ligand>
</feature>
<accession>A0A1M6E3W2</accession>
<dbReference type="PANTHER" id="PTHR21445">
    <property type="entry name" value="ENDONUCLEASE IV ENDODEOXYRIBONUCLEASE IV"/>
    <property type="match status" value="1"/>
</dbReference>
<keyword evidence="7" id="KW-0540">Nuclease</keyword>
<keyword evidence="7 9" id="KW-0255">Endonuclease</keyword>
<dbReference type="STRING" id="185007.SAMN02910350_00498"/>
<dbReference type="AlphaFoldDB" id="A0A1M6E3W2"/>
<dbReference type="PANTHER" id="PTHR21445:SF0">
    <property type="entry name" value="APURINIC-APYRIMIDINIC ENDONUCLEASE"/>
    <property type="match status" value="1"/>
</dbReference>
<comment type="similarity">
    <text evidence="1 7">Belongs to the AP endonuclease 2 family.</text>
</comment>
<evidence type="ECO:0000313" key="9">
    <source>
        <dbReference type="EMBL" id="SHI80141.1"/>
    </source>
</evidence>
<sequence>MPREPGRKEKSNHYFDDWIIRKLMIYIGCHLSVTNGYEAMGRQMTEFGGSTFAWFTRNPRGGKAKDIEASDVEKLQAILEKEKFGTLVAHASYTMNFCSAKPETRANGLDMLKQDLQRMEQVPNQYYNFHPGSHTGQGAEVGIQQIADGLNQSLWADMNTTVLLETMAGKGSEVGKTFEELREIIDRVELNEKLGVCLDTCHIWDGGYDIVNDFDGVLTQFDKVIGLDRLKAIHFNDSKNECGAAKDRHEKLGQGFIGMEAMKRIAQHPVTQNLPFILETPNDDAGYIEEIATVKSWF</sequence>
<dbReference type="GO" id="GO:0003906">
    <property type="term" value="F:DNA-(apurinic or apyrimidinic site) endonuclease activity"/>
    <property type="evidence" value="ECO:0007669"/>
    <property type="project" value="TreeGrafter"/>
</dbReference>
<feature type="domain" description="Xylose isomerase-like TIM barrel" evidence="8">
    <location>
        <begin position="46"/>
        <end position="295"/>
    </location>
</feature>
<evidence type="ECO:0000256" key="4">
    <source>
        <dbReference type="ARBA" id="ARBA00022801"/>
    </source>
</evidence>
<protein>
    <recommendedName>
        <fullName evidence="7">Probable endonuclease 4</fullName>
        <ecNumber evidence="7">3.1.21.2</ecNumber>
    </recommendedName>
    <alternativeName>
        <fullName evidence="7">Endodeoxyribonuclease IV</fullName>
    </alternativeName>
    <alternativeName>
        <fullName evidence="7">Endonuclease IV</fullName>
    </alternativeName>
</protein>